<dbReference type="AlphaFoldDB" id="A0A5Q2TRU5"/>
<protein>
    <submittedName>
        <fullName evidence="2">Uncharacterized protein</fullName>
    </submittedName>
</protein>
<evidence type="ECO:0000313" key="2">
    <source>
        <dbReference type="EMBL" id="QGH36743.1"/>
    </source>
</evidence>
<gene>
    <name evidence="2" type="ORF">GI584_22985</name>
</gene>
<proteinExistence type="predicted"/>
<dbReference type="RefSeq" id="WP_100358547.1">
    <property type="nucleotide sequence ID" value="NZ_CP045915.1"/>
</dbReference>
<feature type="compositionally biased region" description="Polar residues" evidence="1">
    <location>
        <begin position="1"/>
        <end position="14"/>
    </location>
</feature>
<keyword evidence="3" id="KW-1185">Reference proteome</keyword>
<dbReference type="EMBL" id="CP045915">
    <property type="protein sequence ID" value="QGH36743.1"/>
    <property type="molecule type" value="Genomic_DNA"/>
</dbReference>
<dbReference type="KEGG" id="grc:GI584_22985"/>
<organism evidence="2 3">
    <name type="scientific">Gracilibacillus salitolerans</name>
    <dbReference type="NCBI Taxonomy" id="2663022"/>
    <lineage>
        <taxon>Bacteria</taxon>
        <taxon>Bacillati</taxon>
        <taxon>Bacillota</taxon>
        <taxon>Bacilli</taxon>
        <taxon>Bacillales</taxon>
        <taxon>Bacillaceae</taxon>
        <taxon>Gracilibacillus</taxon>
    </lineage>
</organism>
<feature type="region of interest" description="Disordered" evidence="1">
    <location>
        <begin position="1"/>
        <end position="28"/>
    </location>
</feature>
<evidence type="ECO:0000256" key="1">
    <source>
        <dbReference type="SAM" id="MobiDB-lite"/>
    </source>
</evidence>
<feature type="compositionally biased region" description="Basic and acidic residues" evidence="1">
    <location>
        <begin position="138"/>
        <end position="148"/>
    </location>
</feature>
<dbReference type="Proteomes" id="UP000339690">
    <property type="component" value="Chromosome"/>
</dbReference>
<reference evidence="2 3" key="1">
    <citation type="submission" date="2019-11" db="EMBL/GenBank/DDBJ databases">
        <title>Gracilibacillus salitolerans sp. nov., a moderate halophile isolated from a saline soil in northwest China.</title>
        <authorList>
            <person name="Gan L."/>
        </authorList>
    </citation>
    <scope>NUCLEOTIDE SEQUENCE [LARGE SCALE GENOMIC DNA]</scope>
    <source>
        <strain evidence="2 3">SCU50</strain>
    </source>
</reference>
<accession>A0A5Q2TRU5</accession>
<name>A0A5Q2TRU5_9BACI</name>
<feature type="region of interest" description="Disordered" evidence="1">
    <location>
        <begin position="124"/>
        <end position="148"/>
    </location>
</feature>
<sequence>MDQIQGKTESNSTAEEGLITADNQANDQEWNQFIKQELEKQNKQEGKAGSLSMVGKEDILNTIIEKIPVEDLINSTVKMIKEKVEAEIKRKKKNKNTNDQTETIEKMMEKKYENTNKQAADKIVKKKNRTYKSRQKERRKELYRNIYG</sequence>
<evidence type="ECO:0000313" key="3">
    <source>
        <dbReference type="Proteomes" id="UP000339690"/>
    </source>
</evidence>
<feature type="compositionally biased region" description="Basic residues" evidence="1">
    <location>
        <begin position="124"/>
        <end position="137"/>
    </location>
</feature>